<keyword evidence="12" id="KW-0328">Glycosyltransferase</keyword>
<dbReference type="EC" id="4.3.2.10" evidence="10"/>
<dbReference type="InterPro" id="IPR017926">
    <property type="entry name" value="GATASE"/>
</dbReference>
<accession>A0ABU0CWR1</accession>
<proteinExistence type="inferred from homology"/>
<feature type="active site" description="Nucleophile" evidence="10">
    <location>
        <position position="79"/>
    </location>
</feature>
<comment type="subcellular location">
    <subcellularLocation>
        <location evidence="10">Cytoplasm</location>
    </subcellularLocation>
</comment>
<comment type="caution">
    <text evidence="12">The sequence shown here is derived from an EMBL/GenBank/DDBJ whole genome shotgun (WGS) entry which is preliminary data.</text>
</comment>
<dbReference type="CDD" id="cd01748">
    <property type="entry name" value="GATase1_IGP_Synthase"/>
    <property type="match status" value="1"/>
</dbReference>
<dbReference type="PROSITE" id="PS51274">
    <property type="entry name" value="GATASE_COBBQ"/>
    <property type="match status" value="1"/>
</dbReference>
<dbReference type="PROSITE" id="PS51273">
    <property type="entry name" value="GATASE_TYPE_1"/>
    <property type="match status" value="1"/>
</dbReference>
<dbReference type="PANTHER" id="PTHR42701">
    <property type="entry name" value="IMIDAZOLE GLYCEROL PHOSPHATE SYNTHASE SUBUNIT HISH"/>
    <property type="match status" value="1"/>
</dbReference>
<dbReference type="RefSeq" id="WP_307343203.1">
    <property type="nucleotide sequence ID" value="NZ_JAUSUQ010000021.1"/>
</dbReference>
<dbReference type="PIRSF" id="PIRSF000495">
    <property type="entry name" value="Amidotransf_hisH"/>
    <property type="match status" value="1"/>
</dbReference>
<evidence type="ECO:0000256" key="2">
    <source>
        <dbReference type="ARBA" id="ARBA00011152"/>
    </source>
</evidence>
<evidence type="ECO:0000256" key="9">
    <source>
        <dbReference type="ARBA" id="ARBA00049534"/>
    </source>
</evidence>
<keyword evidence="7 10" id="KW-0456">Lyase</keyword>
<feature type="active site" evidence="10">
    <location>
        <position position="189"/>
    </location>
</feature>
<protein>
    <recommendedName>
        <fullName evidence="10">Imidazole glycerol phosphate synthase subunit HisH</fullName>
        <ecNumber evidence="10">4.3.2.10</ecNumber>
    </recommendedName>
    <alternativeName>
        <fullName evidence="10">IGP synthase glutaminase subunit</fullName>
        <ecNumber evidence="10">3.5.1.2</ecNumber>
    </alternativeName>
    <alternativeName>
        <fullName evidence="10">IGP synthase subunit HisH</fullName>
    </alternativeName>
    <alternativeName>
        <fullName evidence="10">ImGP synthase subunit HisH</fullName>
        <shortName evidence="10">IGPS subunit HisH</shortName>
    </alternativeName>
</protein>
<evidence type="ECO:0000256" key="10">
    <source>
        <dbReference type="HAMAP-Rule" id="MF_00278"/>
    </source>
</evidence>
<evidence type="ECO:0000256" key="4">
    <source>
        <dbReference type="ARBA" id="ARBA00022801"/>
    </source>
</evidence>
<feature type="active site" evidence="10">
    <location>
        <position position="187"/>
    </location>
</feature>
<evidence type="ECO:0000313" key="13">
    <source>
        <dbReference type="Proteomes" id="UP001232445"/>
    </source>
</evidence>
<comment type="function">
    <text evidence="10">IGPS catalyzes the conversion of PRFAR and glutamine to IGP, AICAR and glutamate. The HisH subunit catalyzes the hydrolysis of glutamine to glutamate and ammonia as part of the synthesis of IGP and AICAR. The resulting ammonia molecule is channeled to the active site of HisF.</text>
</comment>
<dbReference type="HAMAP" id="MF_00278">
    <property type="entry name" value="HisH"/>
    <property type="match status" value="1"/>
</dbReference>
<dbReference type="EMBL" id="JAUSUQ010000021">
    <property type="protein sequence ID" value="MDQ0340852.1"/>
    <property type="molecule type" value="Genomic_DNA"/>
</dbReference>
<reference evidence="12 13" key="1">
    <citation type="submission" date="2023-07" db="EMBL/GenBank/DDBJ databases">
        <title>Genomic Encyclopedia of Type Strains, Phase IV (KMG-IV): sequencing the most valuable type-strain genomes for metagenomic binning, comparative biology and taxonomic classification.</title>
        <authorList>
            <person name="Goeker M."/>
        </authorList>
    </citation>
    <scope>NUCLEOTIDE SEQUENCE [LARGE SCALE GENOMIC DNA]</scope>
    <source>
        <strain evidence="12 13">DSM 17740</strain>
    </source>
</reference>
<name>A0ABU0CWR1_9BACI</name>
<keyword evidence="12" id="KW-0808">Transferase</keyword>
<evidence type="ECO:0000259" key="11">
    <source>
        <dbReference type="Pfam" id="PF00117"/>
    </source>
</evidence>
<dbReference type="InterPro" id="IPR029062">
    <property type="entry name" value="Class_I_gatase-like"/>
</dbReference>
<dbReference type="InterPro" id="IPR010139">
    <property type="entry name" value="Imidazole-glycPsynth_HisH"/>
</dbReference>
<keyword evidence="10" id="KW-0963">Cytoplasm</keyword>
<comment type="pathway">
    <text evidence="1 10">Amino-acid biosynthesis; L-histidine biosynthesis; L-histidine from 5-phospho-alpha-D-ribose 1-diphosphate: step 5/9.</text>
</comment>
<sequence length="212" mass="23396">MIAIIDYGMGNLHSVSKALERIGYAYKVTSDRQDLEQADGLILPGVGAFPDAMKELERLGLDAVIGRLAGEGKPLLGICLGMQLLFARSEEGGVHQGLGLLNGRVRRFSGRNKQGERYKVPHMGWNRLELHQPDHPVLQGVKGGYTYFVHSYYVTDMLPEELLASAFYHVQVPAIVGRDNVIGMQFHPEKSGPTGMQLLDNFCRLCSEVKTG</sequence>
<feature type="domain" description="Glutamine amidotransferase" evidence="11">
    <location>
        <begin position="4"/>
        <end position="203"/>
    </location>
</feature>
<keyword evidence="13" id="KW-1185">Reference proteome</keyword>
<dbReference type="NCBIfam" id="TIGR01855">
    <property type="entry name" value="IMP_synth_hisH"/>
    <property type="match status" value="1"/>
</dbReference>
<comment type="catalytic activity">
    <reaction evidence="8 10">
        <text>5-[(5-phospho-1-deoxy-D-ribulos-1-ylimino)methylamino]-1-(5-phospho-beta-D-ribosyl)imidazole-4-carboxamide + L-glutamine = D-erythro-1-(imidazol-4-yl)glycerol 3-phosphate + 5-amino-1-(5-phospho-beta-D-ribosyl)imidazole-4-carboxamide + L-glutamate + H(+)</text>
        <dbReference type="Rhea" id="RHEA:24793"/>
        <dbReference type="ChEBI" id="CHEBI:15378"/>
        <dbReference type="ChEBI" id="CHEBI:29985"/>
        <dbReference type="ChEBI" id="CHEBI:58278"/>
        <dbReference type="ChEBI" id="CHEBI:58359"/>
        <dbReference type="ChEBI" id="CHEBI:58475"/>
        <dbReference type="ChEBI" id="CHEBI:58525"/>
        <dbReference type="EC" id="4.3.2.10"/>
    </reaction>
</comment>
<dbReference type="GO" id="GO:0016757">
    <property type="term" value="F:glycosyltransferase activity"/>
    <property type="evidence" value="ECO:0007669"/>
    <property type="project" value="UniProtKB-KW"/>
</dbReference>
<keyword evidence="4 10" id="KW-0378">Hydrolase</keyword>
<evidence type="ECO:0000256" key="3">
    <source>
        <dbReference type="ARBA" id="ARBA00022605"/>
    </source>
</evidence>
<dbReference type="Gene3D" id="3.40.50.880">
    <property type="match status" value="1"/>
</dbReference>
<keyword evidence="5 10" id="KW-0315">Glutamine amidotransferase</keyword>
<comment type="catalytic activity">
    <reaction evidence="9 10">
        <text>L-glutamine + H2O = L-glutamate + NH4(+)</text>
        <dbReference type="Rhea" id="RHEA:15889"/>
        <dbReference type="ChEBI" id="CHEBI:15377"/>
        <dbReference type="ChEBI" id="CHEBI:28938"/>
        <dbReference type="ChEBI" id="CHEBI:29985"/>
        <dbReference type="ChEBI" id="CHEBI:58359"/>
        <dbReference type="EC" id="3.5.1.2"/>
    </reaction>
</comment>
<evidence type="ECO:0000256" key="6">
    <source>
        <dbReference type="ARBA" id="ARBA00023102"/>
    </source>
</evidence>
<dbReference type="Proteomes" id="UP001232445">
    <property type="component" value="Unassembled WGS sequence"/>
</dbReference>
<evidence type="ECO:0000313" key="12">
    <source>
        <dbReference type="EMBL" id="MDQ0340852.1"/>
    </source>
</evidence>
<dbReference type="EC" id="3.5.1.2" evidence="10"/>
<evidence type="ECO:0000256" key="8">
    <source>
        <dbReference type="ARBA" id="ARBA00047838"/>
    </source>
</evidence>
<dbReference type="PANTHER" id="PTHR42701:SF1">
    <property type="entry name" value="IMIDAZOLE GLYCEROL PHOSPHATE SYNTHASE SUBUNIT HISH"/>
    <property type="match status" value="1"/>
</dbReference>
<evidence type="ECO:0000256" key="5">
    <source>
        <dbReference type="ARBA" id="ARBA00022962"/>
    </source>
</evidence>
<evidence type="ECO:0000256" key="1">
    <source>
        <dbReference type="ARBA" id="ARBA00005091"/>
    </source>
</evidence>
<organism evidence="12 13">
    <name type="scientific">Caldalkalibacillus uzonensis</name>
    <dbReference type="NCBI Taxonomy" id="353224"/>
    <lineage>
        <taxon>Bacteria</taxon>
        <taxon>Bacillati</taxon>
        <taxon>Bacillota</taxon>
        <taxon>Bacilli</taxon>
        <taxon>Bacillales</taxon>
        <taxon>Bacillaceae</taxon>
        <taxon>Caldalkalibacillus</taxon>
    </lineage>
</organism>
<dbReference type="Pfam" id="PF00117">
    <property type="entry name" value="GATase"/>
    <property type="match status" value="1"/>
</dbReference>
<evidence type="ECO:0000256" key="7">
    <source>
        <dbReference type="ARBA" id="ARBA00023239"/>
    </source>
</evidence>
<dbReference type="SUPFAM" id="SSF52317">
    <property type="entry name" value="Class I glutamine amidotransferase-like"/>
    <property type="match status" value="1"/>
</dbReference>
<gene>
    <name evidence="10" type="primary">hisH</name>
    <name evidence="12" type="ORF">J2S00_003692</name>
</gene>
<keyword evidence="3 10" id="KW-0028">Amino-acid biosynthesis</keyword>
<comment type="subunit">
    <text evidence="2 10">Heterodimer of HisH and HisF.</text>
</comment>
<keyword evidence="6 10" id="KW-0368">Histidine biosynthesis</keyword>